<protein>
    <submittedName>
        <fullName evidence="1">Uncharacterized protein</fullName>
    </submittedName>
</protein>
<sequence length="73" mass="8639">MLITFFDKFLCTNGIRRSRVFKETREASHHCEYYRTSNLNEETNMTEESKGMEFNTYVINANSVTSLYGEIIR</sequence>
<keyword evidence="2" id="KW-1185">Reference proteome</keyword>
<accession>A0A2I1GIH7</accession>
<dbReference type="EMBL" id="LLXI01000452">
    <property type="protein sequence ID" value="PKY46415.1"/>
    <property type="molecule type" value="Genomic_DNA"/>
</dbReference>
<comment type="caution">
    <text evidence="1">The sequence shown here is derived from an EMBL/GenBank/DDBJ whole genome shotgun (WGS) entry which is preliminary data.</text>
</comment>
<evidence type="ECO:0000313" key="2">
    <source>
        <dbReference type="Proteomes" id="UP000234323"/>
    </source>
</evidence>
<evidence type="ECO:0000313" key="1">
    <source>
        <dbReference type="EMBL" id="PKY46415.1"/>
    </source>
</evidence>
<dbReference type="AlphaFoldDB" id="A0A2I1GIH7"/>
<name>A0A2I1GIH7_9GLOM</name>
<proteinExistence type="predicted"/>
<organism evidence="1 2">
    <name type="scientific">Rhizophagus irregularis</name>
    <dbReference type="NCBI Taxonomy" id="588596"/>
    <lineage>
        <taxon>Eukaryota</taxon>
        <taxon>Fungi</taxon>
        <taxon>Fungi incertae sedis</taxon>
        <taxon>Mucoromycota</taxon>
        <taxon>Glomeromycotina</taxon>
        <taxon>Glomeromycetes</taxon>
        <taxon>Glomerales</taxon>
        <taxon>Glomeraceae</taxon>
        <taxon>Rhizophagus</taxon>
    </lineage>
</organism>
<gene>
    <name evidence="1" type="ORF">RhiirA4_461268</name>
</gene>
<dbReference type="Proteomes" id="UP000234323">
    <property type="component" value="Unassembled WGS sequence"/>
</dbReference>
<reference evidence="1 2" key="1">
    <citation type="submission" date="2015-10" db="EMBL/GenBank/DDBJ databases">
        <title>Genome analyses suggest a sexual origin of heterokaryosis in a supposedly ancient asexual fungus.</title>
        <authorList>
            <person name="Ropars J."/>
            <person name="Sedzielewska K."/>
            <person name="Noel J."/>
            <person name="Charron P."/>
            <person name="Farinelli L."/>
            <person name="Marton T."/>
            <person name="Kruger M."/>
            <person name="Pelin A."/>
            <person name="Brachmann A."/>
            <person name="Corradi N."/>
        </authorList>
    </citation>
    <scope>NUCLEOTIDE SEQUENCE [LARGE SCALE GENOMIC DNA]</scope>
    <source>
        <strain evidence="1 2">A4</strain>
    </source>
</reference>